<dbReference type="InterPro" id="IPR012327">
    <property type="entry name" value="MeTrfase_D12"/>
</dbReference>
<dbReference type="PANTHER" id="PTHR30481">
    <property type="entry name" value="DNA ADENINE METHYLASE"/>
    <property type="match status" value="1"/>
</dbReference>
<dbReference type="PRINTS" id="PR00505">
    <property type="entry name" value="D12N6MTFRASE"/>
</dbReference>
<dbReference type="InterPro" id="IPR029063">
    <property type="entry name" value="SAM-dependent_MTases_sf"/>
</dbReference>
<evidence type="ECO:0000256" key="3">
    <source>
        <dbReference type="ARBA" id="ARBA00022691"/>
    </source>
</evidence>
<comment type="caution">
    <text evidence="4">The sequence shown here is derived from an EMBL/GenBank/DDBJ whole genome shotgun (WGS) entry which is preliminary data.</text>
</comment>
<organism evidence="4 5">
    <name type="scientific">Thalassovita aquimarina</name>
    <dbReference type="NCBI Taxonomy" id="2785917"/>
    <lineage>
        <taxon>Bacteria</taxon>
        <taxon>Pseudomonadati</taxon>
        <taxon>Pseudomonadota</taxon>
        <taxon>Alphaproteobacteria</taxon>
        <taxon>Rhodobacterales</taxon>
        <taxon>Roseobacteraceae</taxon>
        <taxon>Thalassovita</taxon>
    </lineage>
</organism>
<protein>
    <submittedName>
        <fullName evidence="4">DNA adenine methylase</fullName>
    </submittedName>
</protein>
<keyword evidence="5" id="KW-1185">Reference proteome</keyword>
<dbReference type="PIRSF" id="PIRSF000398">
    <property type="entry name" value="M_m6A_EcoRV"/>
    <property type="match status" value="1"/>
</dbReference>
<dbReference type="Proteomes" id="UP001195941">
    <property type="component" value="Unassembled WGS sequence"/>
</dbReference>
<evidence type="ECO:0000313" key="5">
    <source>
        <dbReference type="Proteomes" id="UP001195941"/>
    </source>
</evidence>
<dbReference type="InterPro" id="IPR012263">
    <property type="entry name" value="M_m6A_EcoRV"/>
</dbReference>
<accession>A0ABS5HUH3</accession>
<keyword evidence="1 4" id="KW-0489">Methyltransferase</keyword>
<dbReference type="GO" id="GO:0032259">
    <property type="term" value="P:methylation"/>
    <property type="evidence" value="ECO:0007669"/>
    <property type="project" value="UniProtKB-KW"/>
</dbReference>
<dbReference type="SUPFAM" id="SSF53335">
    <property type="entry name" value="S-adenosyl-L-methionine-dependent methyltransferases"/>
    <property type="match status" value="1"/>
</dbReference>
<dbReference type="PANTHER" id="PTHR30481:SF2">
    <property type="entry name" value="SITE-SPECIFIC DNA-METHYLTRANSFERASE (ADENINE-SPECIFIC)"/>
    <property type="match status" value="1"/>
</dbReference>
<evidence type="ECO:0000256" key="1">
    <source>
        <dbReference type="ARBA" id="ARBA00022603"/>
    </source>
</evidence>
<sequence>MTRTASPLRYPGGKASLFKAMKEIIADNNLIHRTYAEPYAGGAGLALALLFSGTVREIHINDLDASIWSFWHSVLNNTEEFTELVMTTELTIDEWRNQRDIYRAQNDSDPLKLGFAAFYLNRTNRSGIIAQGGVIGGLKQTGSYLMDCRFNRRDLVERIRRVATYRDEIFLYRMDALDFLKRSPELLPNKTLLCVDPPYFNKGSQLYTSFYRPEDHAALADVIQDLTMPWIVTYDNTSEIRSLYSKSRLHSFDVRYSVQTKRVGDELLIAPKHVSLPGVWSERQIAS</sequence>
<keyword evidence="2" id="KW-0808">Transferase</keyword>
<dbReference type="Pfam" id="PF02086">
    <property type="entry name" value="MethyltransfD12"/>
    <property type="match status" value="1"/>
</dbReference>
<proteinExistence type="predicted"/>
<gene>
    <name evidence="4" type="ORF">IT775_13920</name>
</gene>
<evidence type="ECO:0000256" key="2">
    <source>
        <dbReference type="ARBA" id="ARBA00022679"/>
    </source>
</evidence>
<dbReference type="EMBL" id="JADMKU010000013">
    <property type="protein sequence ID" value="MBR9652218.1"/>
    <property type="molecule type" value="Genomic_DNA"/>
</dbReference>
<dbReference type="RefSeq" id="WP_212701737.1">
    <property type="nucleotide sequence ID" value="NZ_JADMKU010000013.1"/>
</dbReference>
<evidence type="ECO:0000313" key="4">
    <source>
        <dbReference type="EMBL" id="MBR9652218.1"/>
    </source>
</evidence>
<dbReference type="GO" id="GO:0008168">
    <property type="term" value="F:methyltransferase activity"/>
    <property type="evidence" value="ECO:0007669"/>
    <property type="project" value="UniProtKB-KW"/>
</dbReference>
<keyword evidence="3" id="KW-0949">S-adenosyl-L-methionine</keyword>
<name>A0ABS5HUH3_9RHOB</name>
<dbReference type="Gene3D" id="3.40.50.150">
    <property type="entry name" value="Vaccinia Virus protein VP39"/>
    <property type="match status" value="2"/>
</dbReference>
<reference evidence="4 5" key="1">
    <citation type="journal article" date="2021" name="Arch. Microbiol.">
        <title>Thalassobius aquimarinus sp. nov., isolated from the Sea of Japan seashore.</title>
        <authorList>
            <person name="Kurilenko V.V."/>
            <person name="Romanenko L.A."/>
            <person name="Chernysheva N.Y."/>
            <person name="Velansky P.V."/>
            <person name="Tekutyeva L.A."/>
            <person name="Isaeva M.P."/>
            <person name="Mikhailov V.V."/>
        </authorList>
    </citation>
    <scope>NUCLEOTIDE SEQUENCE [LARGE SCALE GENOMIC DNA]</scope>
    <source>
        <strain evidence="4 5">KMM 8518</strain>
    </source>
</reference>